<protein>
    <recommendedName>
        <fullName evidence="2">Transposase</fullName>
    </recommendedName>
</protein>
<evidence type="ECO:0008006" key="2">
    <source>
        <dbReference type="Google" id="ProtNLM"/>
    </source>
</evidence>
<sequence>AARDAIRAFHDRGLAALARRSSRPKTTAPAFDAAGAARLRELLHRWPREFGKDTSLWTLPLAAEVAAAQGLTAGLVTGETVRATLARLGVRWQRAKRWIVSPDPAYARKKVSATA</sequence>
<name>A0A6J4MIN9_9BACT</name>
<dbReference type="EMBL" id="CADCTU010000871">
    <property type="protein sequence ID" value="CAA9360444.1"/>
    <property type="molecule type" value="Genomic_DNA"/>
</dbReference>
<gene>
    <name evidence="1" type="ORF">AVDCRST_MAG11-4089</name>
</gene>
<feature type="non-terminal residue" evidence="1">
    <location>
        <position position="1"/>
    </location>
</feature>
<evidence type="ECO:0000313" key="1">
    <source>
        <dbReference type="EMBL" id="CAA9360444.1"/>
    </source>
</evidence>
<accession>A0A6J4MIN9</accession>
<proteinExistence type="predicted"/>
<reference evidence="1" key="1">
    <citation type="submission" date="2020-02" db="EMBL/GenBank/DDBJ databases">
        <authorList>
            <person name="Meier V. D."/>
        </authorList>
    </citation>
    <scope>NUCLEOTIDE SEQUENCE</scope>
    <source>
        <strain evidence="1">AVDCRST_MAG11</strain>
    </source>
</reference>
<dbReference type="AlphaFoldDB" id="A0A6J4MIN9"/>
<organism evidence="1">
    <name type="scientific">uncultured Gemmatimonadaceae bacterium</name>
    <dbReference type="NCBI Taxonomy" id="246130"/>
    <lineage>
        <taxon>Bacteria</taxon>
        <taxon>Pseudomonadati</taxon>
        <taxon>Gemmatimonadota</taxon>
        <taxon>Gemmatimonadia</taxon>
        <taxon>Gemmatimonadales</taxon>
        <taxon>Gemmatimonadaceae</taxon>
        <taxon>environmental samples</taxon>
    </lineage>
</organism>